<dbReference type="AlphaFoldDB" id="T2KM74"/>
<dbReference type="HOGENOM" id="CLU_3135949_0_0_10"/>
<evidence type="ECO:0000313" key="2">
    <source>
        <dbReference type="EMBL" id="CDF79541.1"/>
    </source>
</evidence>
<gene>
    <name evidence="2" type="ORF">BN863_18290</name>
</gene>
<keyword evidence="3" id="KW-1185">Reference proteome</keyword>
<keyword evidence="1" id="KW-0812">Transmembrane</keyword>
<reference evidence="2 3" key="1">
    <citation type="journal article" date="2013" name="Appl. Environ. Microbiol.">
        <title>The genome of the alga-associated marine flavobacterium Formosa agariphila KMM 3901T reveals a broad potential for degradation of algal polysaccharides.</title>
        <authorList>
            <person name="Mann A.J."/>
            <person name="Hahnke R.L."/>
            <person name="Huang S."/>
            <person name="Werner J."/>
            <person name="Xing P."/>
            <person name="Barbeyron T."/>
            <person name="Huettel B."/>
            <person name="Stueber K."/>
            <person name="Reinhardt R."/>
            <person name="Harder J."/>
            <person name="Gloeckner F.O."/>
            <person name="Amann R.I."/>
            <person name="Teeling H."/>
        </authorList>
    </citation>
    <scope>NUCLEOTIDE SEQUENCE [LARGE SCALE GENOMIC DNA]</scope>
    <source>
        <strain evidence="3">DSM 15362 / KCTC 12365 / LMG 23005 / KMM 3901</strain>
    </source>
</reference>
<dbReference type="PATRIC" id="fig|1347342.6.peg.1833"/>
<evidence type="ECO:0000256" key="1">
    <source>
        <dbReference type="SAM" id="Phobius"/>
    </source>
</evidence>
<feature type="transmembrane region" description="Helical" evidence="1">
    <location>
        <begin position="28"/>
        <end position="47"/>
    </location>
</feature>
<organism evidence="2 3">
    <name type="scientific">Formosa agariphila (strain DSM 15362 / KCTC 12365 / LMG 23005 / KMM 3901 / M-2Alg 35-1)</name>
    <dbReference type="NCBI Taxonomy" id="1347342"/>
    <lineage>
        <taxon>Bacteria</taxon>
        <taxon>Pseudomonadati</taxon>
        <taxon>Bacteroidota</taxon>
        <taxon>Flavobacteriia</taxon>
        <taxon>Flavobacteriales</taxon>
        <taxon>Flavobacteriaceae</taxon>
        <taxon>Formosa</taxon>
    </lineage>
</organism>
<evidence type="ECO:0000313" key="3">
    <source>
        <dbReference type="Proteomes" id="UP000016160"/>
    </source>
</evidence>
<keyword evidence="1" id="KW-0472">Membrane</keyword>
<name>T2KM74_FORAG</name>
<proteinExistence type="predicted"/>
<dbReference type="Proteomes" id="UP000016160">
    <property type="component" value="Chromosome"/>
</dbReference>
<keyword evidence="1" id="KW-1133">Transmembrane helix</keyword>
<accession>T2KM74</accession>
<protein>
    <submittedName>
        <fullName evidence="2">Uncharacterized protein</fullName>
    </submittedName>
</protein>
<dbReference type="EMBL" id="HG315671">
    <property type="protein sequence ID" value="CDF79541.1"/>
    <property type="molecule type" value="Genomic_DNA"/>
</dbReference>
<sequence length="49" mass="5380">MSTAPENGLQACPIKEVMAKTNTPIGDLLERVIFLIILFNSIMAMIAEM</sequence>